<dbReference type="PANTHER" id="PTHR24356">
    <property type="entry name" value="SERINE/THREONINE-PROTEIN KINASE"/>
    <property type="match status" value="1"/>
</dbReference>
<comment type="catalytic activity">
    <reaction evidence="12">
        <text>L-threonyl-[protein] + ATP = O-phospho-L-threonyl-[protein] + ADP + H(+)</text>
        <dbReference type="Rhea" id="RHEA:46608"/>
        <dbReference type="Rhea" id="RHEA-COMP:11060"/>
        <dbReference type="Rhea" id="RHEA-COMP:11605"/>
        <dbReference type="ChEBI" id="CHEBI:15378"/>
        <dbReference type="ChEBI" id="CHEBI:30013"/>
        <dbReference type="ChEBI" id="CHEBI:30616"/>
        <dbReference type="ChEBI" id="CHEBI:61977"/>
        <dbReference type="ChEBI" id="CHEBI:456216"/>
        <dbReference type="EC" id="2.7.11.1"/>
    </reaction>
</comment>
<feature type="region of interest" description="Disordered" evidence="14">
    <location>
        <begin position="308"/>
        <end position="336"/>
    </location>
</feature>
<dbReference type="Gene3D" id="3.30.200.20">
    <property type="entry name" value="Phosphorylase Kinase, domain 1"/>
    <property type="match status" value="1"/>
</dbReference>
<dbReference type="InterPro" id="IPR011009">
    <property type="entry name" value="Kinase-like_dom_sf"/>
</dbReference>
<evidence type="ECO:0000256" key="10">
    <source>
        <dbReference type="ARBA" id="ARBA00022833"/>
    </source>
</evidence>
<dbReference type="GO" id="GO:0005737">
    <property type="term" value="C:cytoplasm"/>
    <property type="evidence" value="ECO:0007669"/>
    <property type="project" value="UniProtKB-SubCell"/>
</dbReference>
<reference evidence="17 18" key="1">
    <citation type="submission" date="2020-02" db="EMBL/GenBank/DDBJ databases">
        <authorList>
            <person name="Ma Q."/>
            <person name="Huang Y."/>
            <person name="Song X."/>
            <person name="Pei D."/>
        </authorList>
    </citation>
    <scope>NUCLEOTIDE SEQUENCE [LARGE SCALE GENOMIC DNA]</scope>
    <source>
        <strain evidence="17">Sxm20200214</strain>
        <tissue evidence="17">Leaf</tissue>
    </source>
</reference>
<name>A0A8X7R9P6_BRACI</name>
<dbReference type="Pfam" id="PF07279">
    <property type="entry name" value="DUF1442"/>
    <property type="match status" value="1"/>
</dbReference>
<feature type="domain" description="Protein kinase" evidence="15">
    <location>
        <begin position="670"/>
        <end position="962"/>
    </location>
</feature>
<evidence type="ECO:0000256" key="11">
    <source>
        <dbReference type="ARBA" id="ARBA00022840"/>
    </source>
</evidence>
<dbReference type="EC" id="2.7.11.1" evidence="2"/>
<evidence type="ECO:0000256" key="12">
    <source>
        <dbReference type="ARBA" id="ARBA00047899"/>
    </source>
</evidence>
<keyword evidence="10" id="KW-0862">Zinc</keyword>
<dbReference type="GO" id="GO:0005524">
    <property type="term" value="F:ATP binding"/>
    <property type="evidence" value="ECO:0007669"/>
    <property type="project" value="UniProtKB-KW"/>
</dbReference>
<dbReference type="GO" id="GO:0004674">
    <property type="term" value="F:protein serine/threonine kinase activity"/>
    <property type="evidence" value="ECO:0007669"/>
    <property type="project" value="UniProtKB-KW"/>
</dbReference>
<keyword evidence="5" id="KW-0808">Transferase</keyword>
<evidence type="ECO:0000313" key="18">
    <source>
        <dbReference type="Proteomes" id="UP000886595"/>
    </source>
</evidence>
<proteinExistence type="inferred from homology"/>
<dbReference type="PROSITE" id="PS00108">
    <property type="entry name" value="PROTEIN_KINASE_ST"/>
    <property type="match status" value="1"/>
</dbReference>
<comment type="similarity">
    <text evidence="1">Belongs to the protein kinase superfamily. AGC Ser/Thr protein kinase family.</text>
</comment>
<evidence type="ECO:0000256" key="4">
    <source>
        <dbReference type="ARBA" id="ARBA00022553"/>
    </source>
</evidence>
<evidence type="ECO:0000256" key="1">
    <source>
        <dbReference type="ARBA" id="ARBA00009903"/>
    </source>
</evidence>
<dbReference type="InterPro" id="IPR050236">
    <property type="entry name" value="Ser_Thr_kinase_AGC"/>
</dbReference>
<dbReference type="GO" id="GO:0005634">
    <property type="term" value="C:nucleus"/>
    <property type="evidence" value="ECO:0007669"/>
    <property type="project" value="UniProtKB-SubCell"/>
</dbReference>
<evidence type="ECO:0000256" key="8">
    <source>
        <dbReference type="ARBA" id="ARBA00022771"/>
    </source>
</evidence>
<dbReference type="Proteomes" id="UP000886595">
    <property type="component" value="Unassembled WGS sequence"/>
</dbReference>
<dbReference type="GO" id="GO:0035556">
    <property type="term" value="P:intracellular signal transduction"/>
    <property type="evidence" value="ECO:0007669"/>
    <property type="project" value="TreeGrafter"/>
</dbReference>
<dbReference type="PANTHER" id="PTHR24356:SF395">
    <property type="entry name" value="SERINE_THREONINE PROTEIN KINASE IRE-RELATED"/>
    <property type="match status" value="1"/>
</dbReference>
<protein>
    <recommendedName>
        <fullName evidence="2">non-specific serine/threonine protein kinase</fullName>
        <ecNumber evidence="2">2.7.11.1</ecNumber>
    </recommendedName>
</protein>
<dbReference type="InterPro" id="IPR058783">
    <property type="entry name" value="IREH1/IRE-like_N"/>
</dbReference>
<organism evidence="17 18">
    <name type="scientific">Brassica carinata</name>
    <name type="common">Ethiopian mustard</name>
    <name type="synonym">Abyssinian cabbage</name>
    <dbReference type="NCBI Taxonomy" id="52824"/>
    <lineage>
        <taxon>Eukaryota</taxon>
        <taxon>Viridiplantae</taxon>
        <taxon>Streptophyta</taxon>
        <taxon>Embryophyta</taxon>
        <taxon>Tracheophyta</taxon>
        <taxon>Spermatophyta</taxon>
        <taxon>Magnoliopsida</taxon>
        <taxon>eudicotyledons</taxon>
        <taxon>Gunneridae</taxon>
        <taxon>Pentapetalae</taxon>
        <taxon>rosids</taxon>
        <taxon>malvids</taxon>
        <taxon>Brassicales</taxon>
        <taxon>Brassicaceae</taxon>
        <taxon>Brassiceae</taxon>
        <taxon>Brassica</taxon>
    </lineage>
</organism>
<keyword evidence="4" id="KW-0597">Phosphoprotein</keyword>
<feature type="region of interest" description="Disordered" evidence="14">
    <location>
        <begin position="366"/>
        <end position="414"/>
    </location>
</feature>
<evidence type="ECO:0000259" key="15">
    <source>
        <dbReference type="PROSITE" id="PS50011"/>
    </source>
</evidence>
<evidence type="ECO:0000256" key="2">
    <source>
        <dbReference type="ARBA" id="ARBA00012513"/>
    </source>
</evidence>
<feature type="compositionally biased region" description="Polar residues" evidence="14">
    <location>
        <begin position="321"/>
        <end position="331"/>
    </location>
</feature>
<dbReference type="CDD" id="cd05579">
    <property type="entry name" value="STKc_MAST_like"/>
    <property type="match status" value="1"/>
</dbReference>
<dbReference type="Gene3D" id="2.30.29.30">
    <property type="entry name" value="Pleckstrin-homology domain (PH domain)/Phosphotyrosine-binding domain (PTB)"/>
    <property type="match status" value="1"/>
</dbReference>
<evidence type="ECO:0000256" key="6">
    <source>
        <dbReference type="ARBA" id="ARBA00022723"/>
    </source>
</evidence>
<evidence type="ECO:0000256" key="5">
    <source>
        <dbReference type="ARBA" id="ARBA00022679"/>
    </source>
</evidence>
<keyword evidence="3" id="KW-0723">Serine/threonine-protein kinase</keyword>
<dbReference type="PROSITE" id="PS50011">
    <property type="entry name" value="PROTEIN_KINASE_DOM"/>
    <property type="match status" value="1"/>
</dbReference>
<gene>
    <name evidence="17" type="ORF">Bca52824_055610</name>
</gene>
<keyword evidence="18" id="KW-1185">Reference proteome</keyword>
<dbReference type="GO" id="GO:0007010">
    <property type="term" value="P:cytoskeleton organization"/>
    <property type="evidence" value="ECO:0007669"/>
    <property type="project" value="UniProtKB-ARBA"/>
</dbReference>
<dbReference type="InterPro" id="IPR011993">
    <property type="entry name" value="PH-like_dom_sf"/>
</dbReference>
<evidence type="ECO:0000256" key="9">
    <source>
        <dbReference type="ARBA" id="ARBA00022777"/>
    </source>
</evidence>
<feature type="compositionally biased region" description="Basic and acidic residues" evidence="14">
    <location>
        <begin position="390"/>
        <end position="399"/>
    </location>
</feature>
<evidence type="ECO:0000259" key="16">
    <source>
        <dbReference type="PROSITE" id="PS51285"/>
    </source>
</evidence>
<dbReference type="InterPro" id="IPR000719">
    <property type="entry name" value="Prot_kinase_dom"/>
</dbReference>
<keyword evidence="9" id="KW-0418">Kinase</keyword>
<keyword evidence="7" id="KW-0547">Nucleotide-binding</keyword>
<dbReference type="PROSITE" id="PS51285">
    <property type="entry name" value="AGC_KINASE_CTER"/>
    <property type="match status" value="1"/>
</dbReference>
<evidence type="ECO:0000256" key="3">
    <source>
        <dbReference type="ARBA" id="ARBA00022527"/>
    </source>
</evidence>
<feature type="domain" description="AGC-kinase C-terminal" evidence="16">
    <location>
        <begin position="963"/>
        <end position="1064"/>
    </location>
</feature>
<dbReference type="Pfam" id="PF00069">
    <property type="entry name" value="Pkinase"/>
    <property type="match status" value="1"/>
</dbReference>
<dbReference type="InterPro" id="IPR009902">
    <property type="entry name" value="DUF1442"/>
</dbReference>
<comment type="catalytic activity">
    <reaction evidence="13">
        <text>L-seryl-[protein] + ATP = O-phospho-L-seryl-[protein] + ADP + H(+)</text>
        <dbReference type="Rhea" id="RHEA:17989"/>
        <dbReference type="Rhea" id="RHEA-COMP:9863"/>
        <dbReference type="Rhea" id="RHEA-COMP:11604"/>
        <dbReference type="ChEBI" id="CHEBI:15378"/>
        <dbReference type="ChEBI" id="CHEBI:29999"/>
        <dbReference type="ChEBI" id="CHEBI:30616"/>
        <dbReference type="ChEBI" id="CHEBI:83421"/>
        <dbReference type="ChEBI" id="CHEBI:456216"/>
        <dbReference type="EC" id="2.7.11.1"/>
    </reaction>
</comment>
<evidence type="ECO:0000256" key="13">
    <source>
        <dbReference type="ARBA" id="ARBA00048679"/>
    </source>
</evidence>
<dbReference type="SMART" id="SM00220">
    <property type="entry name" value="S_TKc"/>
    <property type="match status" value="1"/>
</dbReference>
<sequence length="1107" mass="124007">MAFWSAENATKAYLTTLKTDQRTKEPNVAEFISALAAGNNARKITVACAGAANADILVALIAAANQTRGKVVCVLRGIEELIISKKMLEPSEIHHIQFVVGEPNDNTLINDHFGEADFVLVDCKIKNHQDIVRKIVSQHEENARTGGGSGVAVVVGYNAFSRGSWRFSDGRKTQFLPIGEGLLVTRVNDDGSYNQKMMKKNNDDNHQHHDHVRKSHWVVKVDKCTGEEHVFRIEVVEDEDEDDEDDDTESTGVLDLSKIREMRLVPSDSTQLDTLFDVFCECAELNPEPVEEEEEESGHNWVFGADQMVVGGGGEEDGERQISQSPTSVIGHSNGDESIAQPMLELQINDQRFDDAEEMILSQLSPISTTEHSPENDRVPQQTSSTSAKLLKEDDRRQSAADQGSTSHDSSEMLAPSSLGLNLIRTKSSSPAPPSPLRFSSPKACGLSLCGGLEQLVTWRRLWRRLEPSLKDKRKMLTTLESTPETNKELRMGLEDLLIEARLRATMPAAEFWVKCEGIVQKLDDKRQELPMGGLKQAYNRLLFILTRCNRLVQFRKESGYIKKLLEIARSVGNVNFCGDSSLDFMIEQLDELNYVIQDRKADALVVETFWKTDREAAAIKLCGLIDDEKVDSSNTVVEEESSADEDVVRSLRTSPLNPRAKDRTSIEDFEIIKPISRGAFGRVFLARKEQLVLKKADMIRKNAVESILAERNILISVRNPFVVRFFYSFTCRENLYLVMEYLNGGDLFSLLRNLGCLDEDMARIYIAEVVRPFLTLQILALHRIEYLPSVNIIHRDLKPDNLLINQDGHIKLTDFGLSKVGLINSTDDLSGDASLGNSGFLAEDGRPQHSQGRDCRKKHEVVGTPDYLAPEILLGMGHGKTADWWSVGVILFEVLVGIPPFNAETPQQIFENLINRDIPWPSVPDEISYEAYDLINKLLTENPVQRLGATGLKSVKRHNFFKDINWDTLARQKAMFVPSAEPQDTSYFMSRYKWNPEDETVHGVSDFDDLTDTCSSSSSFNTHEEDGDECGNLAEFGSGPNLAVKYSFSNFSFKNLSQLASINYDLVQKNAKESTEASNQSAGHDDDDYIGSQRAIEIYSYLKPEI</sequence>
<dbReference type="Pfam" id="PF26031">
    <property type="entry name" value="IREH1"/>
    <property type="match status" value="1"/>
</dbReference>
<evidence type="ECO:0000256" key="14">
    <source>
        <dbReference type="SAM" id="MobiDB-lite"/>
    </source>
</evidence>
<keyword evidence="8" id="KW-0863">Zinc-finger</keyword>
<dbReference type="OrthoDB" id="162894at2759"/>
<dbReference type="SUPFAM" id="SSF56112">
    <property type="entry name" value="Protein kinase-like (PK-like)"/>
    <property type="match status" value="1"/>
</dbReference>
<dbReference type="GO" id="GO:0008270">
    <property type="term" value="F:zinc ion binding"/>
    <property type="evidence" value="ECO:0007669"/>
    <property type="project" value="UniProtKB-KW"/>
</dbReference>
<feature type="compositionally biased region" description="Polar residues" evidence="14">
    <location>
        <begin position="379"/>
        <end position="388"/>
    </location>
</feature>
<dbReference type="AlphaFoldDB" id="A0A8X7R9P6"/>
<dbReference type="Gene3D" id="1.10.510.10">
    <property type="entry name" value="Transferase(Phosphotransferase) domain 1"/>
    <property type="match status" value="1"/>
</dbReference>
<keyword evidence="6" id="KW-0479">Metal-binding</keyword>
<dbReference type="FunFam" id="3.30.200.20:FF:000147">
    <property type="entry name" value="probable serine/threonine protein kinase IREH1"/>
    <property type="match status" value="1"/>
</dbReference>
<dbReference type="FunFam" id="1.10.510.10:FF:000024">
    <property type="entry name" value="Probable serine/threonine-protein kinase cot-1"/>
    <property type="match status" value="1"/>
</dbReference>
<accession>A0A8X7R9P6</accession>
<dbReference type="EMBL" id="JAAMPC010000011">
    <property type="protein sequence ID" value="KAG2284390.1"/>
    <property type="molecule type" value="Genomic_DNA"/>
</dbReference>
<dbReference type="InterPro" id="IPR000961">
    <property type="entry name" value="AGC-kinase_C"/>
</dbReference>
<evidence type="ECO:0000313" key="17">
    <source>
        <dbReference type="EMBL" id="KAG2284390.1"/>
    </source>
</evidence>
<keyword evidence="11" id="KW-0067">ATP-binding</keyword>
<evidence type="ECO:0000256" key="7">
    <source>
        <dbReference type="ARBA" id="ARBA00022741"/>
    </source>
</evidence>
<comment type="caution">
    <text evidence="17">The sequence shown here is derived from an EMBL/GenBank/DDBJ whole genome shotgun (WGS) entry which is preliminary data.</text>
</comment>
<dbReference type="InterPro" id="IPR008271">
    <property type="entry name" value="Ser/Thr_kinase_AS"/>
</dbReference>